<sequence length="119" mass="13526">MRLDYRLYSAFPDLRHGYVAPGYRRRHREALSDCEGDCLALKVVEGAVPGCRHLWICITSGLSHGFYSLWSIIVKEYNENSRWLYVCETFWNPISYTGSNSIGERPKTADAISGSFGRG</sequence>
<dbReference type="RefSeq" id="YP_009207823.2">
    <property type="nucleotide sequence ID" value="NC_028899.1"/>
</dbReference>
<dbReference type="KEGG" id="vg:26634480"/>
<dbReference type="Proteomes" id="UP000202583">
    <property type="component" value="Segment"/>
</dbReference>
<accession>A0A0K2QR65</accession>
<organism evidence="1 2">
    <name type="scientific">Ralstonia phage RSF1</name>
    <dbReference type="NCBI Taxonomy" id="1689679"/>
    <lineage>
        <taxon>Viruses</taxon>
        <taxon>Duplodnaviria</taxon>
        <taxon>Heunggongvirae</taxon>
        <taxon>Uroviricota</taxon>
        <taxon>Caudoviricetes</taxon>
        <taxon>Chimalliviridae</taxon>
        <taxon>Chiangmaivirus</taxon>
        <taxon>Chiangmaivirus RSF1</taxon>
    </lineage>
</organism>
<reference evidence="1 2" key="1">
    <citation type="submission" date="2015-07" db="EMBL/GenBank/DDBJ databases">
        <title>Two Asian jumbo phage RSL2 and RSF1 infecting the phytopathogen Ralstonia solanacearum share common features related to the phi-KZ-like phages.</title>
        <authorList>
            <person name="Kawasaki T."/>
            <person name="Fujie M."/>
            <person name="Chatchawankanphanich O."/>
            <person name="Ogata H."/>
            <person name="Yamada T."/>
        </authorList>
    </citation>
    <scope>NUCLEOTIDE SEQUENCE [LARGE SCALE GENOMIC DNA]</scope>
    <source>
        <strain evidence="1 2">RSF1</strain>
    </source>
</reference>
<dbReference type="EMBL" id="AP014927">
    <property type="protein sequence ID" value="BAS04811.2"/>
    <property type="molecule type" value="Genomic_DNA"/>
</dbReference>
<name>A0A0K2QR65_9CAUD</name>
<proteinExistence type="predicted"/>
<protein>
    <submittedName>
        <fullName evidence="1">Uncharacterized protein</fullName>
    </submittedName>
</protein>
<evidence type="ECO:0000313" key="1">
    <source>
        <dbReference type="EMBL" id="BAS04811.2"/>
    </source>
</evidence>
<keyword evidence="2" id="KW-1185">Reference proteome</keyword>
<evidence type="ECO:0000313" key="2">
    <source>
        <dbReference type="Proteomes" id="UP000202583"/>
    </source>
</evidence>
<dbReference type="GeneID" id="26634480"/>